<proteinExistence type="evidence at transcript level"/>
<feature type="chain" id="PRO_5001519441" evidence="1">
    <location>
        <begin position="19"/>
        <end position="94"/>
    </location>
</feature>
<reference evidence="2" key="1">
    <citation type="journal article" date="2014" name="PLoS Negl. Trop. Dis.">
        <title>An updated insight into the Sialotranscriptome of Triatoma infestans: developmental stage and geographic variations.</title>
        <authorList>
            <person name="Schwarz A."/>
            <person name="Medrano-Mercado N."/>
            <person name="Schaub G.A."/>
            <person name="Struchiner C.J."/>
            <person name="Bargues M.D."/>
            <person name="Levy M.Z."/>
            <person name="Ribeiro J.M."/>
        </authorList>
    </citation>
    <scope>NUCLEOTIDE SEQUENCE</scope>
    <source>
        <strain evidence="2">Chile</strain>
        <tissue evidence="2">Salivary glands</tissue>
    </source>
</reference>
<name>A0A023F6C7_TRIIF</name>
<evidence type="ECO:0000256" key="1">
    <source>
        <dbReference type="SAM" id="SignalP"/>
    </source>
</evidence>
<dbReference type="EMBL" id="GBBI01001929">
    <property type="protein sequence ID" value="JAC16783.1"/>
    <property type="molecule type" value="mRNA"/>
</dbReference>
<feature type="signal peptide" evidence="1">
    <location>
        <begin position="1"/>
        <end position="18"/>
    </location>
</feature>
<keyword evidence="1" id="KW-0732">Signal</keyword>
<sequence>MTRIWITVVSFFVWPSLAGLVASASPLVREFRDSKCAKSLLTQHRKKNGKLQLAAHLVSVGQNLMSRELRRAYHTSPNISPYGKPSSLRNRFFF</sequence>
<dbReference type="AlphaFoldDB" id="A0A023F6C7"/>
<accession>A0A023F6C7</accession>
<protein>
    <submittedName>
        <fullName evidence="2">Putative secreted protein</fullName>
    </submittedName>
</protein>
<organism evidence="2">
    <name type="scientific">Triatoma infestans</name>
    <name type="common">Assassin bug</name>
    <dbReference type="NCBI Taxonomy" id="30076"/>
    <lineage>
        <taxon>Eukaryota</taxon>
        <taxon>Metazoa</taxon>
        <taxon>Ecdysozoa</taxon>
        <taxon>Arthropoda</taxon>
        <taxon>Hexapoda</taxon>
        <taxon>Insecta</taxon>
        <taxon>Pterygota</taxon>
        <taxon>Neoptera</taxon>
        <taxon>Paraneoptera</taxon>
        <taxon>Hemiptera</taxon>
        <taxon>Heteroptera</taxon>
        <taxon>Panheteroptera</taxon>
        <taxon>Cimicomorpha</taxon>
        <taxon>Reduviidae</taxon>
        <taxon>Triatominae</taxon>
        <taxon>Triatoma</taxon>
    </lineage>
</organism>
<feature type="non-terminal residue" evidence="2">
    <location>
        <position position="94"/>
    </location>
</feature>
<evidence type="ECO:0000313" key="2">
    <source>
        <dbReference type="EMBL" id="JAC16783.1"/>
    </source>
</evidence>